<evidence type="ECO:0000259" key="3">
    <source>
        <dbReference type="SMART" id="SM00507"/>
    </source>
</evidence>
<feature type="compositionally biased region" description="Basic and acidic residues" evidence="2">
    <location>
        <begin position="265"/>
        <end position="277"/>
    </location>
</feature>
<dbReference type="InterPro" id="IPR003615">
    <property type="entry name" value="HNH_nuc"/>
</dbReference>
<dbReference type="InterPro" id="IPR003870">
    <property type="entry name" value="DUF222"/>
</dbReference>
<evidence type="ECO:0000256" key="1">
    <source>
        <dbReference type="ARBA" id="ARBA00023450"/>
    </source>
</evidence>
<dbReference type="Gene3D" id="1.10.30.50">
    <property type="match status" value="1"/>
</dbReference>
<feature type="region of interest" description="Disordered" evidence="2">
    <location>
        <begin position="256"/>
        <end position="277"/>
    </location>
</feature>
<dbReference type="SMART" id="SM00507">
    <property type="entry name" value="HNHc"/>
    <property type="match status" value="1"/>
</dbReference>
<feature type="domain" description="HNH nuclease" evidence="3">
    <location>
        <begin position="473"/>
        <end position="525"/>
    </location>
</feature>
<gene>
    <name evidence="4" type="ORF">GCM10023353_13540</name>
</gene>
<protein>
    <recommendedName>
        <fullName evidence="3">HNH nuclease domain-containing protein</fullName>
    </recommendedName>
</protein>
<dbReference type="Proteomes" id="UP001500839">
    <property type="component" value="Unassembled WGS sequence"/>
</dbReference>
<evidence type="ECO:0000313" key="4">
    <source>
        <dbReference type="EMBL" id="GAA4810535.1"/>
    </source>
</evidence>
<proteinExistence type="inferred from homology"/>
<feature type="compositionally biased region" description="Basic and acidic residues" evidence="2">
    <location>
        <begin position="1"/>
        <end position="21"/>
    </location>
</feature>
<feature type="compositionally biased region" description="Gly residues" evidence="2">
    <location>
        <begin position="179"/>
        <end position="201"/>
    </location>
</feature>
<comment type="similarity">
    <text evidence="1">Belongs to the Rv1128c/1148c/1588c/1702c/1945/3466 family.</text>
</comment>
<reference evidence="5" key="1">
    <citation type="journal article" date="2019" name="Int. J. Syst. Evol. Microbiol.">
        <title>The Global Catalogue of Microorganisms (GCM) 10K type strain sequencing project: providing services to taxonomists for standard genome sequencing and annotation.</title>
        <authorList>
            <consortium name="The Broad Institute Genomics Platform"/>
            <consortium name="The Broad Institute Genome Sequencing Center for Infectious Disease"/>
            <person name="Wu L."/>
            <person name="Ma J."/>
        </authorList>
    </citation>
    <scope>NUCLEOTIDE SEQUENCE [LARGE SCALE GENOMIC DNA]</scope>
    <source>
        <strain evidence="5">JCM 18542</strain>
    </source>
</reference>
<evidence type="ECO:0000256" key="2">
    <source>
        <dbReference type="SAM" id="MobiDB-lite"/>
    </source>
</evidence>
<feature type="region of interest" description="Disordered" evidence="2">
    <location>
        <begin position="1"/>
        <end position="26"/>
    </location>
</feature>
<dbReference type="RefSeq" id="WP_200175191.1">
    <property type="nucleotide sequence ID" value="NZ_BAABKQ010000001.1"/>
</dbReference>
<evidence type="ECO:0000313" key="5">
    <source>
        <dbReference type="Proteomes" id="UP001500839"/>
    </source>
</evidence>
<dbReference type="CDD" id="cd00085">
    <property type="entry name" value="HNHc"/>
    <property type="match status" value="1"/>
</dbReference>
<name>A0ABP9CG93_9ACTN</name>
<accession>A0ABP9CG93</accession>
<feature type="region of interest" description="Disordered" evidence="2">
    <location>
        <begin position="290"/>
        <end position="385"/>
    </location>
</feature>
<dbReference type="Pfam" id="PF01844">
    <property type="entry name" value="HNH"/>
    <property type="match status" value="1"/>
</dbReference>
<feature type="region of interest" description="Disordered" evidence="2">
    <location>
        <begin position="173"/>
        <end position="229"/>
    </location>
</feature>
<sequence>MERFAGDSADDHRADNDRADNDTAGGRAMTAGLWRRSDADLLGAITDDAQAMHRTEISSLCKIAELATRDSAPGQFTNIVDHLTSQSTLTIAKARTVVTFAMRMNERPRIFAAVRRGEITKDAATMIVKFLDDPPQAMPADAIDRTEKVLIDYARNAGHNRLAAMIDGIRDHYTAPPQGGDGDAGDGGSGDCDSDGGGSAGDGAVSGAQAFGQNRPQSRGADDTERSSLFVSRTLGNRYAVRGDLDSETGERLVTALSPLSAPRPEPDGTHDRRTAAKRRADGLAEFLRRHSQCDGAATDWPDSRRTAAAPETDAESGAGHVPGSPESAGADAGGARHTAAAWPATGPTGRSRGTGTRRSAGRAGTPGCGQPSASPHDLGGGAGTGTTLSLHIGLRDLADTDDDAATRAGLIADGRFEEVFDNLPHGMTDWFANVTVGAARRLACDAAITPIGVDGRGMPLNVGRARRLASRAQRRALAARDHGCAFPRCDRPPAWCVAHHVWHWADGGPTDLDNLVSLCTEHHRAVHHHGWTVAVDAVEGMPRFLPPAHVRSSSQWVSPDGEPLEPPRTADRTPCRSRTSVT</sequence>
<dbReference type="InterPro" id="IPR002711">
    <property type="entry name" value="HNH"/>
</dbReference>
<dbReference type="Pfam" id="PF02720">
    <property type="entry name" value="DUF222"/>
    <property type="match status" value="1"/>
</dbReference>
<feature type="compositionally biased region" description="Low complexity" evidence="2">
    <location>
        <begin position="329"/>
        <end position="366"/>
    </location>
</feature>
<organism evidence="4 5">
    <name type="scientific">Tomitella cavernea</name>
    <dbReference type="NCBI Taxonomy" id="1387982"/>
    <lineage>
        <taxon>Bacteria</taxon>
        <taxon>Bacillati</taxon>
        <taxon>Actinomycetota</taxon>
        <taxon>Actinomycetes</taxon>
        <taxon>Mycobacteriales</taxon>
        <taxon>Tomitella</taxon>
    </lineage>
</organism>
<dbReference type="EMBL" id="BAABKQ010000001">
    <property type="protein sequence ID" value="GAA4810535.1"/>
    <property type="molecule type" value="Genomic_DNA"/>
</dbReference>
<keyword evidence="5" id="KW-1185">Reference proteome</keyword>
<comment type="caution">
    <text evidence="4">The sequence shown here is derived from an EMBL/GenBank/DDBJ whole genome shotgun (WGS) entry which is preliminary data.</text>
</comment>
<feature type="region of interest" description="Disordered" evidence="2">
    <location>
        <begin position="551"/>
        <end position="583"/>
    </location>
</feature>